<dbReference type="GO" id="GO:0005840">
    <property type="term" value="C:ribosome"/>
    <property type="evidence" value="ECO:0007669"/>
    <property type="project" value="UniProtKB-KW"/>
</dbReference>
<dbReference type="InterPro" id="IPR013005">
    <property type="entry name" value="Ribosomal_uL4-like"/>
</dbReference>
<dbReference type="EMBL" id="KT007071">
    <property type="protein sequence ID" value="AKQ05335.1"/>
    <property type="molecule type" value="Genomic_DNA"/>
</dbReference>
<dbReference type="Pfam" id="PF00573">
    <property type="entry name" value="Ribosomal_L4"/>
    <property type="match status" value="1"/>
</dbReference>
<evidence type="ECO:0000256" key="1">
    <source>
        <dbReference type="ARBA" id="ARBA00010528"/>
    </source>
</evidence>
<sequence length="186" mass="20022">MATVEIVNKERKGTGTVDLPDSVFGAEVKTHLMHHVVTAKLAASRQKGTGRARMGTSRSPLLRGGGTVFGPHPRKYDGKVNRKEMKAALRSALSAKALENKIILVDDLSLPSPKTKEFLKVASALGLNDALLVVEGEPANLALGVRNLKAFKTLPAKALNVYDILSYDQLVLTRTALEKITEVLGK</sequence>
<evidence type="ECO:0000256" key="5">
    <source>
        <dbReference type="ARBA" id="ARBA00035462"/>
    </source>
</evidence>
<dbReference type="InterPro" id="IPR002136">
    <property type="entry name" value="Ribosomal_uL4"/>
</dbReference>
<evidence type="ECO:0000256" key="2">
    <source>
        <dbReference type="ARBA" id="ARBA00022980"/>
    </source>
</evidence>
<dbReference type="GO" id="GO:0006412">
    <property type="term" value="P:translation"/>
    <property type="evidence" value="ECO:0007669"/>
    <property type="project" value="InterPro"/>
</dbReference>
<keyword evidence="2 7" id="KW-0689">Ribosomal protein</keyword>
<reference evidence="7" key="1">
    <citation type="journal article" date="2015" name="ISME J.">
        <title>Aquifer environment selects for microbial species cohorts in sediment and groundwater.</title>
        <authorList>
            <person name="Hug L.A."/>
            <person name="Thomas B.C."/>
            <person name="Brown C.T."/>
            <person name="Frischkorn K.R."/>
            <person name="Williams K.H."/>
            <person name="Tringe S.G."/>
            <person name="Banfield J.F."/>
        </authorList>
    </citation>
    <scope>NUCLEOTIDE SEQUENCE</scope>
</reference>
<dbReference type="SUPFAM" id="SSF52166">
    <property type="entry name" value="Ribosomal protein L4"/>
    <property type="match status" value="1"/>
</dbReference>
<dbReference type="AlphaFoldDB" id="A0A0H4TEE1"/>
<dbReference type="InterPro" id="IPR023574">
    <property type="entry name" value="Ribosomal_uL4_dom_sf"/>
</dbReference>
<dbReference type="NCBIfam" id="TIGR03953">
    <property type="entry name" value="rplD_bact"/>
    <property type="match status" value="1"/>
</dbReference>
<evidence type="ECO:0000256" key="6">
    <source>
        <dbReference type="SAM" id="MobiDB-lite"/>
    </source>
</evidence>
<evidence type="ECO:0000256" key="3">
    <source>
        <dbReference type="ARBA" id="ARBA00023274"/>
    </source>
</evidence>
<dbReference type="GO" id="GO:1990904">
    <property type="term" value="C:ribonucleoprotein complex"/>
    <property type="evidence" value="ECO:0007669"/>
    <property type="project" value="UniProtKB-KW"/>
</dbReference>
<evidence type="ECO:0000313" key="7">
    <source>
        <dbReference type="EMBL" id="AKQ05335.1"/>
    </source>
</evidence>
<proteinExistence type="inferred from homology"/>
<evidence type="ECO:0000256" key="4">
    <source>
        <dbReference type="ARBA" id="ARBA00035244"/>
    </source>
</evidence>
<accession>A0A0H4TEE1</accession>
<organism evidence="7">
    <name type="scientific">uncultured delta proteobacterium Rifle_16ft_4_minimus_36741</name>
    <dbReference type="NCBI Taxonomy" id="1665180"/>
    <lineage>
        <taxon>Bacteria</taxon>
        <taxon>Deltaproteobacteria</taxon>
        <taxon>environmental samples</taxon>
    </lineage>
</organism>
<dbReference type="Gene3D" id="3.40.1370.10">
    <property type="match status" value="1"/>
</dbReference>
<gene>
    <name evidence="7" type="primary">rplD</name>
</gene>
<feature type="region of interest" description="Disordered" evidence="6">
    <location>
        <begin position="41"/>
        <end position="75"/>
    </location>
</feature>
<protein>
    <recommendedName>
        <fullName evidence="4">Large ribosomal subunit protein uL4</fullName>
    </recommendedName>
    <alternativeName>
        <fullName evidence="5">50S ribosomal protein L4</fullName>
    </alternativeName>
</protein>
<dbReference type="PANTHER" id="PTHR10746:SF6">
    <property type="entry name" value="LARGE RIBOSOMAL SUBUNIT PROTEIN UL4M"/>
    <property type="match status" value="1"/>
</dbReference>
<keyword evidence="3" id="KW-0687">Ribonucleoprotein</keyword>
<comment type="similarity">
    <text evidence="1">Belongs to the universal ribosomal protein uL4 family.</text>
</comment>
<name>A0A0H4TEE1_9DELT</name>
<dbReference type="PANTHER" id="PTHR10746">
    <property type="entry name" value="50S RIBOSOMAL PROTEIN L4"/>
    <property type="match status" value="1"/>
</dbReference>
<dbReference type="GO" id="GO:0003735">
    <property type="term" value="F:structural constituent of ribosome"/>
    <property type="evidence" value="ECO:0007669"/>
    <property type="project" value="InterPro"/>
</dbReference>